<reference evidence="2 3" key="1">
    <citation type="submission" date="2023-05" db="EMBL/GenBank/DDBJ databases">
        <title>Genome sequence of Pinibacter sp. MAH-24.</title>
        <authorList>
            <person name="Huq M.A."/>
        </authorList>
    </citation>
    <scope>NUCLEOTIDE SEQUENCE [LARGE SCALE GENOMIC DNA]</scope>
    <source>
        <strain evidence="2 3">MAH-24</strain>
    </source>
</reference>
<comment type="caution">
    <text evidence="2">The sequence shown here is derived from an EMBL/GenBank/DDBJ whole genome shotgun (WGS) entry which is preliminary data.</text>
</comment>
<dbReference type="SUPFAM" id="SSF160574">
    <property type="entry name" value="BT0923-like"/>
    <property type="match status" value="1"/>
</dbReference>
<evidence type="ECO:0000256" key="1">
    <source>
        <dbReference type="SAM" id="SignalP"/>
    </source>
</evidence>
<protein>
    <recommendedName>
        <fullName evidence="4">Beta-lactamase-inhibitor-like PepSY-like domain-containing protein</fullName>
    </recommendedName>
</protein>
<evidence type="ECO:0000313" key="2">
    <source>
        <dbReference type="EMBL" id="MDI3319111.1"/>
    </source>
</evidence>
<accession>A0ABT6R9F3</accession>
<dbReference type="Proteomes" id="UP001226434">
    <property type="component" value="Unassembled WGS sequence"/>
</dbReference>
<keyword evidence="3" id="KW-1185">Reference proteome</keyword>
<dbReference type="RefSeq" id="WP_282333226.1">
    <property type="nucleotide sequence ID" value="NZ_JASBRG010000003.1"/>
</dbReference>
<dbReference type="Gene3D" id="3.10.450.360">
    <property type="match status" value="1"/>
</dbReference>
<feature type="chain" id="PRO_5045840995" description="Beta-lactamase-inhibitor-like PepSY-like domain-containing protein" evidence="1">
    <location>
        <begin position="23"/>
        <end position="176"/>
    </location>
</feature>
<proteinExistence type="predicted"/>
<evidence type="ECO:0000313" key="3">
    <source>
        <dbReference type="Proteomes" id="UP001226434"/>
    </source>
</evidence>
<keyword evidence="1" id="KW-0732">Signal</keyword>
<organism evidence="2 3">
    <name type="scientific">Pinibacter soli</name>
    <dbReference type="NCBI Taxonomy" id="3044211"/>
    <lineage>
        <taxon>Bacteria</taxon>
        <taxon>Pseudomonadati</taxon>
        <taxon>Bacteroidota</taxon>
        <taxon>Chitinophagia</taxon>
        <taxon>Chitinophagales</taxon>
        <taxon>Chitinophagaceae</taxon>
        <taxon>Pinibacter</taxon>
    </lineage>
</organism>
<sequence>MKKIIFSVLTISGMLFANASNAQNQYIALSGKSYDPKTESATSSSAGMNTLASTNPKAYKTFISQYSNISDITVTEGKKTSTVVFKNAGILTRVCYNMKGECLNTIRYYDAANLPQSVKDAINTDHPGYSIFGVTEVTVNHKTGYLVKIENEKYWKSVKVVDGETEETEKFTKANP</sequence>
<dbReference type="EMBL" id="JASBRG010000003">
    <property type="protein sequence ID" value="MDI3319111.1"/>
    <property type="molecule type" value="Genomic_DNA"/>
</dbReference>
<feature type="signal peptide" evidence="1">
    <location>
        <begin position="1"/>
        <end position="22"/>
    </location>
</feature>
<gene>
    <name evidence="2" type="ORF">QJ048_04970</name>
</gene>
<evidence type="ECO:0008006" key="4">
    <source>
        <dbReference type="Google" id="ProtNLM"/>
    </source>
</evidence>
<name>A0ABT6R9F3_9BACT</name>